<name>A0ACB8YKT8_9ASTR</name>
<comment type="caution">
    <text evidence="1">The sequence shown here is derived from an EMBL/GenBank/DDBJ whole genome shotgun (WGS) entry which is preliminary data.</text>
</comment>
<gene>
    <name evidence="1" type="ORF">L1987_80029</name>
</gene>
<proteinExistence type="predicted"/>
<sequence>MLDSSIGHLLQNGSVLVDISHCIWEQIIFLDEKFYGNSIFSMSKELKKIRNSRTAYIKRNGYGQKSLVVTDHQTSASFSLISLLSFIDDNSYSYGSGIHSYKEELKQLGVTTDFKDGVKFVAAGIFFPHDSSTITPVTVYALLDSLKKLEELEACVGVMVHSLMNFETISRIYNYLSEFKWEPVADDSRKIWIPRGPDDGEWVDSDDRVFYDGNNLFGEKLNVLEKFKYEKKTLDLFANTFNAKVHPLVDDYCKLWKNWESSRRQITNAECYTFWEFVVRNWNSKTEETFKNNLSKLPVLDPTSDGIFLFDKCDVFVGDDLLLTDLFQSCSRLIFVWYPQPAMNFLTRNKLVDIYTKLGVTPLSESARRNIGAVDHVGLVQVNPREKIIKKGLFKLILGFLADPRLKLDTERRHEAVGQLLAVEVFETLEPPMTVGYSGDVFNVKDTRMIWWGKNNSKLLTQKMDTSRGFKNVMEYACHFGEVIADGVLWEDEKLVPQLSELIRLGFLVLSDDKAVDFLMKTKNLHFFLEDQDYLSSIFLLTGMSFLC</sequence>
<accession>A0ACB8YKT8</accession>
<dbReference type="EMBL" id="CM042044">
    <property type="protein sequence ID" value="KAI3686354.1"/>
    <property type="molecule type" value="Genomic_DNA"/>
</dbReference>
<organism evidence="1 2">
    <name type="scientific">Smallanthus sonchifolius</name>
    <dbReference type="NCBI Taxonomy" id="185202"/>
    <lineage>
        <taxon>Eukaryota</taxon>
        <taxon>Viridiplantae</taxon>
        <taxon>Streptophyta</taxon>
        <taxon>Embryophyta</taxon>
        <taxon>Tracheophyta</taxon>
        <taxon>Spermatophyta</taxon>
        <taxon>Magnoliopsida</taxon>
        <taxon>eudicotyledons</taxon>
        <taxon>Gunneridae</taxon>
        <taxon>Pentapetalae</taxon>
        <taxon>asterids</taxon>
        <taxon>campanulids</taxon>
        <taxon>Asterales</taxon>
        <taxon>Asteraceae</taxon>
        <taxon>Asteroideae</taxon>
        <taxon>Heliantheae alliance</taxon>
        <taxon>Millerieae</taxon>
        <taxon>Smallanthus</taxon>
    </lineage>
</organism>
<evidence type="ECO:0000313" key="1">
    <source>
        <dbReference type="EMBL" id="KAI3686354.1"/>
    </source>
</evidence>
<reference evidence="2" key="1">
    <citation type="journal article" date="2022" name="Mol. Ecol. Resour.">
        <title>The genomes of chicory, endive, great burdock and yacon provide insights into Asteraceae palaeo-polyploidization history and plant inulin production.</title>
        <authorList>
            <person name="Fan W."/>
            <person name="Wang S."/>
            <person name="Wang H."/>
            <person name="Wang A."/>
            <person name="Jiang F."/>
            <person name="Liu H."/>
            <person name="Zhao H."/>
            <person name="Xu D."/>
            <person name="Zhang Y."/>
        </authorList>
    </citation>
    <scope>NUCLEOTIDE SEQUENCE [LARGE SCALE GENOMIC DNA]</scope>
    <source>
        <strain evidence="2">cv. Yunnan</strain>
    </source>
</reference>
<evidence type="ECO:0000313" key="2">
    <source>
        <dbReference type="Proteomes" id="UP001056120"/>
    </source>
</evidence>
<reference evidence="1 2" key="2">
    <citation type="journal article" date="2022" name="Mol. Ecol. Resour.">
        <title>The genomes of chicory, endive, great burdock and yacon provide insights into Asteraceae paleo-polyploidization history and plant inulin production.</title>
        <authorList>
            <person name="Fan W."/>
            <person name="Wang S."/>
            <person name="Wang H."/>
            <person name="Wang A."/>
            <person name="Jiang F."/>
            <person name="Liu H."/>
            <person name="Zhao H."/>
            <person name="Xu D."/>
            <person name="Zhang Y."/>
        </authorList>
    </citation>
    <scope>NUCLEOTIDE SEQUENCE [LARGE SCALE GENOMIC DNA]</scope>
    <source>
        <strain evidence="2">cv. Yunnan</strain>
        <tissue evidence="1">Leaves</tissue>
    </source>
</reference>
<protein>
    <submittedName>
        <fullName evidence="1">Uncharacterized protein</fullName>
    </submittedName>
</protein>
<dbReference type="Proteomes" id="UP001056120">
    <property type="component" value="Linkage Group LG27"/>
</dbReference>
<keyword evidence="2" id="KW-1185">Reference proteome</keyword>